<dbReference type="EMBL" id="CP097332">
    <property type="protein sequence ID" value="UQX87132.1"/>
    <property type="molecule type" value="Genomic_DNA"/>
</dbReference>
<protein>
    <submittedName>
        <fullName evidence="1">DUF2613 family protein</fullName>
    </submittedName>
</protein>
<name>A0ABY4QVK8_9ACTN</name>
<organism evidence="1 2">
    <name type="scientific">Jatrophihabitans telluris</name>
    <dbReference type="NCBI Taxonomy" id="2038343"/>
    <lineage>
        <taxon>Bacteria</taxon>
        <taxon>Bacillati</taxon>
        <taxon>Actinomycetota</taxon>
        <taxon>Actinomycetes</taxon>
        <taxon>Jatrophihabitantales</taxon>
        <taxon>Jatrophihabitantaceae</taxon>
        <taxon>Jatrophihabitans</taxon>
    </lineage>
</organism>
<dbReference type="InterPro" id="IPR022566">
    <property type="entry name" value="DUF2613"/>
</dbReference>
<sequence>MAKLISLILSGIVGAALAGVAVAGVVSSATAAPKHNPANTQIVDYGNR</sequence>
<keyword evidence="2" id="KW-1185">Reference proteome</keyword>
<evidence type="ECO:0000313" key="1">
    <source>
        <dbReference type="EMBL" id="UQX87132.1"/>
    </source>
</evidence>
<reference evidence="1" key="2">
    <citation type="submission" date="2022-05" db="EMBL/GenBank/DDBJ databases">
        <authorList>
            <person name="Kim J.-S."/>
            <person name="Lee K."/>
            <person name="Suh M."/>
            <person name="Eom M."/>
            <person name="Kim J.-S."/>
            <person name="Kim D.-S."/>
            <person name="Ko S.-H."/>
            <person name="Shin Y."/>
            <person name="Lee J.-S."/>
        </authorList>
    </citation>
    <scope>NUCLEOTIDE SEQUENCE</scope>
    <source>
        <strain evidence="1">N237</strain>
    </source>
</reference>
<dbReference type="Proteomes" id="UP001056336">
    <property type="component" value="Chromosome"/>
</dbReference>
<proteinExistence type="predicted"/>
<reference evidence="1" key="1">
    <citation type="journal article" date="2018" name="Int. J. Syst. Evol. Microbiol.">
        <title>Jatrophihabitans telluris sp. nov., isolated from sediment soil of lava forest wetlands and the emended description of the genus Jatrophihabitans.</title>
        <authorList>
            <person name="Lee K.C."/>
            <person name="Suh M.K."/>
            <person name="Eom M.K."/>
            <person name="Kim K.K."/>
            <person name="Kim J.S."/>
            <person name="Kim D.S."/>
            <person name="Ko S.H."/>
            <person name="Shin Y.K."/>
            <person name="Lee J.S."/>
        </authorList>
    </citation>
    <scope>NUCLEOTIDE SEQUENCE</scope>
    <source>
        <strain evidence="1">N237</strain>
    </source>
</reference>
<accession>A0ABY4QVK8</accession>
<dbReference type="Pfam" id="PF11021">
    <property type="entry name" value="DUF2613"/>
    <property type="match status" value="1"/>
</dbReference>
<dbReference type="RefSeq" id="WP_249769579.1">
    <property type="nucleotide sequence ID" value="NZ_CP097332.1"/>
</dbReference>
<gene>
    <name evidence="1" type="ORF">M6D93_12570</name>
</gene>
<evidence type="ECO:0000313" key="2">
    <source>
        <dbReference type="Proteomes" id="UP001056336"/>
    </source>
</evidence>